<protein>
    <submittedName>
        <fullName evidence="2">Uncharacterized protein</fullName>
    </submittedName>
</protein>
<feature type="region of interest" description="Disordered" evidence="1">
    <location>
        <begin position="1"/>
        <end position="34"/>
    </location>
</feature>
<keyword evidence="3" id="KW-1185">Reference proteome</keyword>
<proteinExistence type="predicted"/>
<dbReference type="EMBL" id="JAPQKI010000005">
    <property type="protein sequence ID" value="KAJ5098427.1"/>
    <property type="molecule type" value="Genomic_DNA"/>
</dbReference>
<evidence type="ECO:0000313" key="2">
    <source>
        <dbReference type="EMBL" id="KAJ5098427.1"/>
    </source>
</evidence>
<organism evidence="2 3">
    <name type="scientific">Penicillium argentinense</name>
    <dbReference type="NCBI Taxonomy" id="1131581"/>
    <lineage>
        <taxon>Eukaryota</taxon>
        <taxon>Fungi</taxon>
        <taxon>Dikarya</taxon>
        <taxon>Ascomycota</taxon>
        <taxon>Pezizomycotina</taxon>
        <taxon>Eurotiomycetes</taxon>
        <taxon>Eurotiomycetidae</taxon>
        <taxon>Eurotiales</taxon>
        <taxon>Aspergillaceae</taxon>
        <taxon>Penicillium</taxon>
    </lineage>
</organism>
<feature type="region of interest" description="Disordered" evidence="1">
    <location>
        <begin position="49"/>
        <end position="82"/>
    </location>
</feature>
<accession>A0A9W9FDY4</accession>
<dbReference type="RefSeq" id="XP_056474081.1">
    <property type="nucleotide sequence ID" value="XM_056617922.1"/>
</dbReference>
<evidence type="ECO:0000313" key="3">
    <source>
        <dbReference type="Proteomes" id="UP001149074"/>
    </source>
</evidence>
<reference evidence="2" key="1">
    <citation type="submission" date="2022-11" db="EMBL/GenBank/DDBJ databases">
        <authorList>
            <person name="Petersen C."/>
        </authorList>
    </citation>
    <scope>NUCLEOTIDE SEQUENCE</scope>
    <source>
        <strain evidence="2">IBT 30761</strain>
    </source>
</reference>
<dbReference type="GeneID" id="81356901"/>
<name>A0A9W9FDY4_9EURO</name>
<dbReference type="Proteomes" id="UP001149074">
    <property type="component" value="Unassembled WGS sequence"/>
</dbReference>
<reference evidence="2" key="2">
    <citation type="journal article" date="2023" name="IMA Fungus">
        <title>Comparative genomic study of the Penicillium genus elucidates a diverse pangenome and 15 lateral gene transfer events.</title>
        <authorList>
            <person name="Petersen C."/>
            <person name="Sorensen T."/>
            <person name="Nielsen M.R."/>
            <person name="Sondergaard T.E."/>
            <person name="Sorensen J.L."/>
            <person name="Fitzpatrick D.A."/>
            <person name="Frisvad J.C."/>
            <person name="Nielsen K.L."/>
        </authorList>
    </citation>
    <scope>NUCLEOTIDE SEQUENCE</scope>
    <source>
        <strain evidence="2">IBT 30761</strain>
    </source>
</reference>
<dbReference type="AlphaFoldDB" id="A0A9W9FDY4"/>
<evidence type="ECO:0000256" key="1">
    <source>
        <dbReference type="SAM" id="MobiDB-lite"/>
    </source>
</evidence>
<comment type="caution">
    <text evidence="2">The sequence shown here is derived from an EMBL/GenBank/DDBJ whole genome shotgun (WGS) entry which is preliminary data.</text>
</comment>
<gene>
    <name evidence="2" type="ORF">N7532_005428</name>
</gene>
<sequence length="143" mass="15292">MAGLTPRASIHASPAFHGRPHRGAPITPGPAVTDDAEIQRCPSFSAHFPVHPVSSVRPGPPPSPNRGGHHTLMRENKDAPAPIHLGDECPALTLAIPTLPIRGMPAELNFFELLIRCTPVAMLRTGPVAYRGHRSDTTHTSMV</sequence>